<evidence type="ECO:0000313" key="2">
    <source>
        <dbReference type="EMBL" id="KAB2810635.1"/>
    </source>
</evidence>
<dbReference type="Gene3D" id="3.40.50.150">
    <property type="entry name" value="Vaccinia Virus protein VP39"/>
    <property type="match status" value="1"/>
</dbReference>
<dbReference type="PANTHER" id="PTHR13627">
    <property type="entry name" value="FUKUTIN RELATED PROTEIN"/>
    <property type="match status" value="1"/>
</dbReference>
<sequence length="517" mass="56145">MTVAVSDDGLLVPPGESPLVVEIDGHYVWSLTPVRDGAPAAGGVLVPWPGVLRPYLSGRGRVRVTDPTGSAVLYDDEVGLGAGSGELAVVDRAGHRLSVDKVGHLARSFADTDEQVREEILAGTRRAIDDLREHAGVAAYLNYGALLGAVREGRMLAHDSDTDLCYLSEHTSPADIVAESYRITRAMRAQGWRLLRMSGGDVKLLLPLSDGRVCHIDVFAAFHVNGTFFQLGNRSGDLPRSAIEPFSTIELHGHEFPVPRDPEAMLAFLYGPQWRTPDPSFRYADPPAGVRRLDGWLRGFRTEMGRWTELYNGPRRSAVPAGPSSFAEWVAPQLGDGRAVLDVGTGTGRDALWFARQGRRTGAVDFSRGSLGVVRRRAKRRGLEVEVDQLILGELRSTLAHGTRLARDPHDLYARHLVGCLDAAALDQLWLLSRMALRPGGGRLFLELAAGEPGPSDGLVRRVPVDVVRAGIEASGGVVEHLTVGPGDDMFDLPDPAVCRIRAAWPAPDRPDHQEKR</sequence>
<reference evidence="2 3" key="1">
    <citation type="submission" date="2019-09" db="EMBL/GenBank/DDBJ databases">
        <title>Pimelobacter sp. isolated from Paulinella.</title>
        <authorList>
            <person name="Jeong S.E."/>
        </authorList>
    </citation>
    <scope>NUCLEOTIDE SEQUENCE [LARGE SCALE GENOMIC DNA]</scope>
    <source>
        <strain evidence="2 3">Pch-N</strain>
    </source>
</reference>
<dbReference type="InterPro" id="IPR052613">
    <property type="entry name" value="LicD_transferase"/>
</dbReference>
<dbReference type="Pfam" id="PF13649">
    <property type="entry name" value="Methyltransf_25"/>
    <property type="match status" value="1"/>
</dbReference>
<dbReference type="Proteomes" id="UP000449906">
    <property type="component" value="Unassembled WGS sequence"/>
</dbReference>
<dbReference type="AlphaFoldDB" id="A0A7J5DXB1"/>
<dbReference type="GO" id="GO:0008168">
    <property type="term" value="F:methyltransferase activity"/>
    <property type="evidence" value="ECO:0007669"/>
    <property type="project" value="UniProtKB-KW"/>
</dbReference>
<dbReference type="SUPFAM" id="SSF53335">
    <property type="entry name" value="S-adenosyl-L-methionine-dependent methyltransferases"/>
    <property type="match status" value="1"/>
</dbReference>
<gene>
    <name evidence="2" type="ORF">F9L07_01320</name>
</gene>
<dbReference type="InterPro" id="IPR041698">
    <property type="entry name" value="Methyltransf_25"/>
</dbReference>
<protein>
    <submittedName>
        <fullName evidence="2">Class I SAM-dependent methyltransferase</fullName>
    </submittedName>
</protein>
<evidence type="ECO:0000259" key="1">
    <source>
        <dbReference type="Pfam" id="PF13649"/>
    </source>
</evidence>
<organism evidence="2 3">
    <name type="scientific">Nocardioides simplex</name>
    <name type="common">Arthrobacter simplex</name>
    <dbReference type="NCBI Taxonomy" id="2045"/>
    <lineage>
        <taxon>Bacteria</taxon>
        <taxon>Bacillati</taxon>
        <taxon>Actinomycetota</taxon>
        <taxon>Actinomycetes</taxon>
        <taxon>Propionibacteriales</taxon>
        <taxon>Nocardioidaceae</taxon>
        <taxon>Pimelobacter</taxon>
    </lineage>
</organism>
<dbReference type="GO" id="GO:0032259">
    <property type="term" value="P:methylation"/>
    <property type="evidence" value="ECO:0007669"/>
    <property type="project" value="UniProtKB-KW"/>
</dbReference>
<evidence type="ECO:0000313" key="3">
    <source>
        <dbReference type="Proteomes" id="UP000449906"/>
    </source>
</evidence>
<keyword evidence="2" id="KW-0489">Methyltransferase</keyword>
<dbReference type="RefSeq" id="WP_151577968.1">
    <property type="nucleotide sequence ID" value="NZ_WBVM01000001.1"/>
</dbReference>
<keyword evidence="2" id="KW-0808">Transferase</keyword>
<accession>A0A7J5DXB1</accession>
<name>A0A7J5DXB1_NOCSI</name>
<dbReference type="InterPro" id="IPR029063">
    <property type="entry name" value="SAM-dependent_MTases_sf"/>
</dbReference>
<proteinExistence type="predicted"/>
<dbReference type="EMBL" id="WBVM01000001">
    <property type="protein sequence ID" value="KAB2810635.1"/>
    <property type="molecule type" value="Genomic_DNA"/>
</dbReference>
<dbReference type="PANTHER" id="PTHR13627:SF31">
    <property type="entry name" value="RIBITOL 5-PHOSPHATE TRANSFERASE FKRP"/>
    <property type="match status" value="1"/>
</dbReference>
<feature type="domain" description="Methyltransferase" evidence="1">
    <location>
        <begin position="340"/>
        <end position="390"/>
    </location>
</feature>
<comment type="caution">
    <text evidence="2">The sequence shown here is derived from an EMBL/GenBank/DDBJ whole genome shotgun (WGS) entry which is preliminary data.</text>
</comment>